<organism evidence="2 3">
    <name type="scientific">Laccaria amethystina LaAM-08-1</name>
    <dbReference type="NCBI Taxonomy" id="1095629"/>
    <lineage>
        <taxon>Eukaryota</taxon>
        <taxon>Fungi</taxon>
        <taxon>Dikarya</taxon>
        <taxon>Basidiomycota</taxon>
        <taxon>Agaricomycotina</taxon>
        <taxon>Agaricomycetes</taxon>
        <taxon>Agaricomycetidae</taxon>
        <taxon>Agaricales</taxon>
        <taxon>Agaricineae</taxon>
        <taxon>Hydnangiaceae</taxon>
        <taxon>Laccaria</taxon>
    </lineage>
</organism>
<dbReference type="EMBL" id="KN838709">
    <property type="protein sequence ID" value="KIJ96854.1"/>
    <property type="molecule type" value="Genomic_DNA"/>
</dbReference>
<keyword evidence="1" id="KW-1133">Transmembrane helix</keyword>
<protein>
    <submittedName>
        <fullName evidence="2">Uncharacterized protein</fullName>
    </submittedName>
</protein>
<name>A0A0C9WL13_9AGAR</name>
<keyword evidence="1" id="KW-0472">Membrane</keyword>
<evidence type="ECO:0000313" key="2">
    <source>
        <dbReference type="EMBL" id="KIJ96854.1"/>
    </source>
</evidence>
<keyword evidence="3" id="KW-1185">Reference proteome</keyword>
<sequence>MVGLLAFHPLACWCIHMLEVDIELKTDRYPLRIERKKKCAEFVVEGTRQDGPPEGRQRNCIYNVVKNIHLEGDIVNPHNAVAVLLVNRVRHQPRSSRTGLFLLPLLFVVFVYPLSFARLCFLLPIPGFANGAVVDDDESPRVVYLHW</sequence>
<evidence type="ECO:0000256" key="1">
    <source>
        <dbReference type="SAM" id="Phobius"/>
    </source>
</evidence>
<proteinExistence type="predicted"/>
<gene>
    <name evidence="2" type="ORF">K443DRAFT_272254</name>
</gene>
<reference evidence="2 3" key="1">
    <citation type="submission" date="2014-04" db="EMBL/GenBank/DDBJ databases">
        <authorList>
            <consortium name="DOE Joint Genome Institute"/>
            <person name="Kuo A."/>
            <person name="Kohler A."/>
            <person name="Nagy L.G."/>
            <person name="Floudas D."/>
            <person name="Copeland A."/>
            <person name="Barry K.W."/>
            <person name="Cichocki N."/>
            <person name="Veneault-Fourrey C."/>
            <person name="LaButti K."/>
            <person name="Lindquist E.A."/>
            <person name="Lipzen A."/>
            <person name="Lundell T."/>
            <person name="Morin E."/>
            <person name="Murat C."/>
            <person name="Sun H."/>
            <person name="Tunlid A."/>
            <person name="Henrissat B."/>
            <person name="Grigoriev I.V."/>
            <person name="Hibbett D.S."/>
            <person name="Martin F."/>
            <person name="Nordberg H.P."/>
            <person name="Cantor M.N."/>
            <person name="Hua S.X."/>
        </authorList>
    </citation>
    <scope>NUCLEOTIDE SEQUENCE [LARGE SCALE GENOMIC DNA]</scope>
    <source>
        <strain evidence="2 3">LaAM-08-1</strain>
    </source>
</reference>
<dbReference type="HOGENOM" id="CLU_1768379_0_0_1"/>
<feature type="transmembrane region" description="Helical" evidence="1">
    <location>
        <begin position="100"/>
        <end position="125"/>
    </location>
</feature>
<keyword evidence="1" id="KW-0812">Transmembrane</keyword>
<accession>A0A0C9WL13</accession>
<dbReference type="Proteomes" id="UP000054477">
    <property type="component" value="Unassembled WGS sequence"/>
</dbReference>
<evidence type="ECO:0000313" key="3">
    <source>
        <dbReference type="Proteomes" id="UP000054477"/>
    </source>
</evidence>
<dbReference type="AlphaFoldDB" id="A0A0C9WL13"/>
<reference evidence="3" key="2">
    <citation type="submission" date="2015-01" db="EMBL/GenBank/DDBJ databases">
        <title>Evolutionary Origins and Diversification of the Mycorrhizal Mutualists.</title>
        <authorList>
            <consortium name="DOE Joint Genome Institute"/>
            <consortium name="Mycorrhizal Genomics Consortium"/>
            <person name="Kohler A."/>
            <person name="Kuo A."/>
            <person name="Nagy L.G."/>
            <person name="Floudas D."/>
            <person name="Copeland A."/>
            <person name="Barry K.W."/>
            <person name="Cichocki N."/>
            <person name="Veneault-Fourrey C."/>
            <person name="LaButti K."/>
            <person name="Lindquist E.A."/>
            <person name="Lipzen A."/>
            <person name="Lundell T."/>
            <person name="Morin E."/>
            <person name="Murat C."/>
            <person name="Riley R."/>
            <person name="Ohm R."/>
            <person name="Sun H."/>
            <person name="Tunlid A."/>
            <person name="Henrissat B."/>
            <person name="Grigoriev I.V."/>
            <person name="Hibbett D.S."/>
            <person name="Martin F."/>
        </authorList>
    </citation>
    <scope>NUCLEOTIDE SEQUENCE [LARGE SCALE GENOMIC DNA]</scope>
    <source>
        <strain evidence="3">LaAM-08-1</strain>
    </source>
</reference>